<evidence type="ECO:0000256" key="4">
    <source>
        <dbReference type="ARBA" id="ARBA00022771"/>
    </source>
</evidence>
<evidence type="ECO:0000313" key="11">
    <source>
        <dbReference type="Proteomes" id="UP001447188"/>
    </source>
</evidence>
<dbReference type="InterPro" id="IPR013087">
    <property type="entry name" value="Znf_C2H2_type"/>
</dbReference>
<dbReference type="PANTHER" id="PTHR24406">
    <property type="entry name" value="TRANSCRIPTIONAL REPRESSOR CTCFL-RELATED"/>
    <property type="match status" value="1"/>
</dbReference>
<protein>
    <recommendedName>
        <fullName evidence="9">C2H2-type domain-containing protein</fullName>
    </recommendedName>
</protein>
<evidence type="ECO:0000256" key="2">
    <source>
        <dbReference type="ARBA" id="ARBA00022723"/>
    </source>
</evidence>
<dbReference type="PROSITE" id="PS50157">
    <property type="entry name" value="ZINC_FINGER_C2H2_2"/>
    <property type="match status" value="1"/>
</dbReference>
<evidence type="ECO:0000256" key="1">
    <source>
        <dbReference type="ARBA" id="ARBA00004123"/>
    </source>
</evidence>
<evidence type="ECO:0000256" key="3">
    <source>
        <dbReference type="ARBA" id="ARBA00022737"/>
    </source>
</evidence>
<feature type="region of interest" description="Disordered" evidence="8">
    <location>
        <begin position="122"/>
        <end position="156"/>
    </location>
</feature>
<feature type="region of interest" description="Disordered" evidence="8">
    <location>
        <begin position="1"/>
        <end position="55"/>
    </location>
</feature>
<gene>
    <name evidence="10" type="ORF">Q9L58_009291</name>
</gene>
<comment type="subcellular location">
    <subcellularLocation>
        <location evidence="1">Nucleus</location>
    </subcellularLocation>
</comment>
<dbReference type="Proteomes" id="UP001447188">
    <property type="component" value="Unassembled WGS sequence"/>
</dbReference>
<feature type="compositionally biased region" description="Basic and acidic residues" evidence="8">
    <location>
        <begin position="412"/>
        <end position="421"/>
    </location>
</feature>
<evidence type="ECO:0000256" key="6">
    <source>
        <dbReference type="ARBA" id="ARBA00023242"/>
    </source>
</evidence>
<dbReference type="SMART" id="SM00355">
    <property type="entry name" value="ZnF_C2H2"/>
    <property type="match status" value="8"/>
</dbReference>
<sequence>MASSTGRKAQHEWAATDHPVSSALPIIDTSPTSPTSLSSSDHFLESISDSDSSGPQESFYCELCDTIVLEEELAEHLSSPNHISLIDTGLDLPECFYCRFCKTTVLEPDLDMHLNSLKHEALTPPTSHIRPDTPLSIPESPPPQQQPWERSLSPTPGLGERVNHCRPCQISTPGKGGLKLHKQSQAHISTCIRQNLYCADCKKSFARPEAKQAHFFKVHNPADRGPQAWAALFSSGRRSQDVARAVSPVAVASTSAPAEQRRIVNRCPPCGVLIYEKGGLKIHKDSQSHIDICIPLGLYCIECQQTFVRPESKAKHDGKFHDPENPPEQPRRTFRIAAWQTRAAAIPPIPPTSALAPLRIVVNTCSPCKVQIYEKGGLKIHKHTQAHIDTCIQQGLYCLSCGKSFNSLNGKQKHDAQKHDPANTPAPALYPPLPKIGTLLD</sequence>
<comment type="caution">
    <text evidence="10">The sequence shown here is derived from an EMBL/GenBank/DDBJ whole genome shotgun (WGS) entry which is preliminary data.</text>
</comment>
<keyword evidence="3" id="KW-0677">Repeat</keyword>
<evidence type="ECO:0000256" key="5">
    <source>
        <dbReference type="ARBA" id="ARBA00022833"/>
    </source>
</evidence>
<dbReference type="InterPro" id="IPR050888">
    <property type="entry name" value="ZnF_C2H2-type_TF"/>
</dbReference>
<keyword evidence="6" id="KW-0539">Nucleus</keyword>
<feature type="domain" description="C2H2-type" evidence="9">
    <location>
        <begin position="298"/>
        <end position="326"/>
    </location>
</feature>
<keyword evidence="11" id="KW-1185">Reference proteome</keyword>
<reference evidence="10 11" key="1">
    <citation type="submission" date="2024-02" db="EMBL/GenBank/DDBJ databases">
        <title>Discinaceae phylogenomics.</title>
        <authorList>
            <person name="Dirks A.C."/>
            <person name="James T.Y."/>
        </authorList>
    </citation>
    <scope>NUCLEOTIDE SEQUENCE [LARGE SCALE GENOMIC DNA]</scope>
    <source>
        <strain evidence="10 11">ACD0624</strain>
    </source>
</reference>
<evidence type="ECO:0000256" key="7">
    <source>
        <dbReference type="PROSITE-ProRule" id="PRU00042"/>
    </source>
</evidence>
<dbReference type="EMBL" id="JBBBZM010000206">
    <property type="protein sequence ID" value="KAL0631829.1"/>
    <property type="molecule type" value="Genomic_DNA"/>
</dbReference>
<dbReference type="PROSITE" id="PS00028">
    <property type="entry name" value="ZINC_FINGER_C2H2_1"/>
    <property type="match status" value="3"/>
</dbReference>
<evidence type="ECO:0000256" key="8">
    <source>
        <dbReference type="SAM" id="MobiDB-lite"/>
    </source>
</evidence>
<evidence type="ECO:0000259" key="9">
    <source>
        <dbReference type="PROSITE" id="PS50157"/>
    </source>
</evidence>
<accession>A0ABR3G797</accession>
<keyword evidence="5" id="KW-0862">Zinc</keyword>
<feature type="region of interest" description="Disordered" evidence="8">
    <location>
        <begin position="409"/>
        <end position="429"/>
    </location>
</feature>
<feature type="compositionally biased region" description="Low complexity" evidence="8">
    <location>
        <begin position="24"/>
        <end position="41"/>
    </location>
</feature>
<keyword evidence="4 7" id="KW-0863">Zinc-finger</keyword>
<keyword evidence="2" id="KW-0479">Metal-binding</keyword>
<name>A0ABR3G797_9PEZI</name>
<organism evidence="10 11">
    <name type="scientific">Discina gigas</name>
    <dbReference type="NCBI Taxonomy" id="1032678"/>
    <lineage>
        <taxon>Eukaryota</taxon>
        <taxon>Fungi</taxon>
        <taxon>Dikarya</taxon>
        <taxon>Ascomycota</taxon>
        <taxon>Pezizomycotina</taxon>
        <taxon>Pezizomycetes</taxon>
        <taxon>Pezizales</taxon>
        <taxon>Discinaceae</taxon>
        <taxon>Discina</taxon>
    </lineage>
</organism>
<proteinExistence type="predicted"/>
<evidence type="ECO:0000313" key="10">
    <source>
        <dbReference type="EMBL" id="KAL0631829.1"/>
    </source>
</evidence>